<keyword evidence="3" id="KW-1185">Reference proteome</keyword>
<accession>A0ABU1ERJ4</accession>
<feature type="transmembrane region" description="Helical" evidence="1">
    <location>
        <begin position="92"/>
        <end position="119"/>
    </location>
</feature>
<comment type="caution">
    <text evidence="2">The sequence shown here is derived from an EMBL/GenBank/DDBJ whole genome shotgun (WGS) entry which is preliminary data.</text>
</comment>
<feature type="transmembrane region" description="Helical" evidence="1">
    <location>
        <begin position="34"/>
        <end position="51"/>
    </location>
</feature>
<feature type="transmembrane region" description="Helical" evidence="1">
    <location>
        <begin position="63"/>
        <end position="86"/>
    </location>
</feature>
<dbReference type="EMBL" id="JAVJIU010000003">
    <property type="protein sequence ID" value="MDR5591007.1"/>
    <property type="molecule type" value="Genomic_DNA"/>
</dbReference>
<proteinExistence type="predicted"/>
<dbReference type="InterPro" id="IPR021257">
    <property type="entry name" value="DUF2809"/>
</dbReference>
<evidence type="ECO:0000313" key="3">
    <source>
        <dbReference type="Proteomes" id="UP001257234"/>
    </source>
</evidence>
<dbReference type="RefSeq" id="WP_309561873.1">
    <property type="nucleotide sequence ID" value="NZ_JAVJIU010000003.1"/>
</dbReference>
<reference evidence="3" key="1">
    <citation type="submission" date="2023-07" db="EMBL/GenBank/DDBJ databases">
        <title>Christiangramia sp. SM2212., a novel bacterium of the family Flavobacteriaceae isolated from the sea sediment.</title>
        <authorList>
            <person name="Wang J."/>
            <person name="Zhang X."/>
        </authorList>
    </citation>
    <scope>NUCLEOTIDE SEQUENCE [LARGE SCALE GENOMIC DNA]</scope>
    <source>
        <strain evidence="3">SM2212</strain>
    </source>
</reference>
<dbReference type="Pfam" id="PF10990">
    <property type="entry name" value="DUF2809"/>
    <property type="match status" value="1"/>
</dbReference>
<sequence>MKFYKRSRITYLILFCILLCIELAIAVWVKDDFIRPYLGDFLVVILIYSFLRSISRIRVINALLIVLCFSFAVEFFQLVNIVKILQYQPPKVVMIILGSSFSAWDLLAYSLGILFTGFLELKIQSKEELAEN</sequence>
<gene>
    <name evidence="2" type="ORF">RE431_10195</name>
</gene>
<keyword evidence="1" id="KW-1133">Transmembrane helix</keyword>
<evidence type="ECO:0000313" key="2">
    <source>
        <dbReference type="EMBL" id="MDR5591007.1"/>
    </source>
</evidence>
<keyword evidence="1" id="KW-0812">Transmembrane</keyword>
<protein>
    <submittedName>
        <fullName evidence="2">DUF2809 domain-containing protein</fullName>
    </submittedName>
</protein>
<name>A0ABU1ERJ4_9FLAO</name>
<evidence type="ECO:0000256" key="1">
    <source>
        <dbReference type="SAM" id="Phobius"/>
    </source>
</evidence>
<dbReference type="Proteomes" id="UP001257234">
    <property type="component" value="Unassembled WGS sequence"/>
</dbReference>
<organism evidence="2 3">
    <name type="scientific">Christiangramia sediminicola</name>
    <dbReference type="NCBI Taxonomy" id="3073267"/>
    <lineage>
        <taxon>Bacteria</taxon>
        <taxon>Pseudomonadati</taxon>
        <taxon>Bacteroidota</taxon>
        <taxon>Flavobacteriia</taxon>
        <taxon>Flavobacteriales</taxon>
        <taxon>Flavobacteriaceae</taxon>
        <taxon>Christiangramia</taxon>
    </lineage>
</organism>
<feature type="transmembrane region" description="Helical" evidence="1">
    <location>
        <begin position="9"/>
        <end position="28"/>
    </location>
</feature>
<keyword evidence="1" id="KW-0472">Membrane</keyword>